<protein>
    <recommendedName>
        <fullName evidence="4">Peroxin 11c</fullName>
    </recommendedName>
</protein>
<sequence>MADASAPDTSVTAPAPIADLPSGDPIPSSAAPANAPKRKPLPLGALLAALPSNADSFLTRLEKCLSTPAGIDTVMLFLCYTSKFGSAALAALSRSALQRSAREWIALVSTLPRGTTVLFASAAASPKAAAAGVGAGAAGTAARALALSKKLGALSGLLSEARMILRLWALLGMYFWARKLVRQTFSSKPANANEKATTNGSVGPTKLETAVEYLRLALCITFQSLENGAYLSGRGILSWTPAQQGQAYKWSARFWAAYVGIEIGRLFAERFDSSSHSGFATKSAAEKTEWTKKTARQLAWAPLTVHWGSEKGLVSDMTVGLLASIPGVIQMRDLWASTA</sequence>
<evidence type="ECO:0000313" key="2">
    <source>
        <dbReference type="EMBL" id="KAK4146135.1"/>
    </source>
</evidence>
<comment type="caution">
    <text evidence="2">The sequence shown here is derived from an EMBL/GenBank/DDBJ whole genome shotgun (WGS) entry which is preliminary data.</text>
</comment>
<accession>A0AAN6ZNS6</accession>
<dbReference type="EMBL" id="MU853563">
    <property type="protein sequence ID" value="KAK4146135.1"/>
    <property type="molecule type" value="Genomic_DNA"/>
</dbReference>
<evidence type="ECO:0000256" key="1">
    <source>
        <dbReference type="SAM" id="MobiDB-lite"/>
    </source>
</evidence>
<name>A0AAN6ZNS6_9PEZI</name>
<feature type="region of interest" description="Disordered" evidence="1">
    <location>
        <begin position="1"/>
        <end position="35"/>
    </location>
</feature>
<dbReference type="PANTHER" id="PTHR12652">
    <property type="entry name" value="PEROXISOMAL BIOGENESIS FACTOR 11"/>
    <property type="match status" value="1"/>
</dbReference>
<gene>
    <name evidence="2" type="ORF">C8A04DRAFT_25945</name>
</gene>
<reference evidence="2" key="1">
    <citation type="journal article" date="2023" name="Mol. Phylogenet. Evol.">
        <title>Genome-scale phylogeny and comparative genomics of the fungal order Sordariales.</title>
        <authorList>
            <person name="Hensen N."/>
            <person name="Bonometti L."/>
            <person name="Westerberg I."/>
            <person name="Brannstrom I.O."/>
            <person name="Guillou S."/>
            <person name="Cros-Aarteil S."/>
            <person name="Calhoun S."/>
            <person name="Haridas S."/>
            <person name="Kuo A."/>
            <person name="Mondo S."/>
            <person name="Pangilinan J."/>
            <person name="Riley R."/>
            <person name="LaButti K."/>
            <person name="Andreopoulos B."/>
            <person name="Lipzen A."/>
            <person name="Chen C."/>
            <person name="Yan M."/>
            <person name="Daum C."/>
            <person name="Ng V."/>
            <person name="Clum A."/>
            <person name="Steindorff A."/>
            <person name="Ohm R.A."/>
            <person name="Martin F."/>
            <person name="Silar P."/>
            <person name="Natvig D.O."/>
            <person name="Lalanne C."/>
            <person name="Gautier V."/>
            <person name="Ament-Velasquez S.L."/>
            <person name="Kruys A."/>
            <person name="Hutchinson M.I."/>
            <person name="Powell A.J."/>
            <person name="Barry K."/>
            <person name="Miller A.N."/>
            <person name="Grigoriev I.V."/>
            <person name="Debuchy R."/>
            <person name="Gladieux P."/>
            <person name="Hiltunen Thoren M."/>
            <person name="Johannesson H."/>
        </authorList>
    </citation>
    <scope>NUCLEOTIDE SEQUENCE</scope>
    <source>
        <strain evidence="2">CBS 141.50</strain>
    </source>
</reference>
<dbReference type="RefSeq" id="XP_062639506.1">
    <property type="nucleotide sequence ID" value="XM_062779755.1"/>
</dbReference>
<proteinExistence type="predicted"/>
<dbReference type="AlphaFoldDB" id="A0AAN6ZNS6"/>
<evidence type="ECO:0008006" key="4">
    <source>
        <dbReference type="Google" id="ProtNLM"/>
    </source>
</evidence>
<organism evidence="2 3">
    <name type="scientific">Dichotomopilus funicola</name>
    <dbReference type="NCBI Taxonomy" id="1934379"/>
    <lineage>
        <taxon>Eukaryota</taxon>
        <taxon>Fungi</taxon>
        <taxon>Dikarya</taxon>
        <taxon>Ascomycota</taxon>
        <taxon>Pezizomycotina</taxon>
        <taxon>Sordariomycetes</taxon>
        <taxon>Sordariomycetidae</taxon>
        <taxon>Sordariales</taxon>
        <taxon>Chaetomiaceae</taxon>
        <taxon>Dichotomopilus</taxon>
    </lineage>
</organism>
<keyword evidence="3" id="KW-1185">Reference proteome</keyword>
<dbReference type="PANTHER" id="PTHR12652:SF25">
    <property type="entry name" value="MICROBODY (PEROXISOME) PROLIFERATION PROTEIN PEROXIN 11C (EUROFUNG)"/>
    <property type="match status" value="1"/>
</dbReference>
<dbReference type="GeneID" id="87816368"/>
<reference evidence="2" key="2">
    <citation type="submission" date="2023-05" db="EMBL/GenBank/DDBJ databases">
        <authorList>
            <consortium name="Lawrence Berkeley National Laboratory"/>
            <person name="Steindorff A."/>
            <person name="Hensen N."/>
            <person name="Bonometti L."/>
            <person name="Westerberg I."/>
            <person name="Brannstrom I.O."/>
            <person name="Guillou S."/>
            <person name="Cros-Aarteil S."/>
            <person name="Calhoun S."/>
            <person name="Haridas S."/>
            <person name="Kuo A."/>
            <person name="Mondo S."/>
            <person name="Pangilinan J."/>
            <person name="Riley R."/>
            <person name="Labutti K."/>
            <person name="Andreopoulos B."/>
            <person name="Lipzen A."/>
            <person name="Chen C."/>
            <person name="Yanf M."/>
            <person name="Daum C."/>
            <person name="Ng V."/>
            <person name="Clum A."/>
            <person name="Ohm R."/>
            <person name="Martin F."/>
            <person name="Silar P."/>
            <person name="Natvig D."/>
            <person name="Lalanne C."/>
            <person name="Gautier V."/>
            <person name="Ament-Velasquez S.L."/>
            <person name="Kruys A."/>
            <person name="Hutchinson M.I."/>
            <person name="Powell A.J."/>
            <person name="Barry K."/>
            <person name="Miller A.N."/>
            <person name="Grigoriev I.V."/>
            <person name="Debuchy R."/>
            <person name="Gladieux P."/>
            <person name="Thoren M.H."/>
            <person name="Johannesson H."/>
        </authorList>
    </citation>
    <scope>NUCLEOTIDE SEQUENCE</scope>
    <source>
        <strain evidence="2">CBS 141.50</strain>
    </source>
</reference>
<feature type="compositionally biased region" description="Low complexity" evidence="1">
    <location>
        <begin position="25"/>
        <end position="35"/>
    </location>
</feature>
<evidence type="ECO:0000313" key="3">
    <source>
        <dbReference type="Proteomes" id="UP001302676"/>
    </source>
</evidence>
<dbReference type="Proteomes" id="UP001302676">
    <property type="component" value="Unassembled WGS sequence"/>
</dbReference>